<comment type="caution">
    <text evidence="2">The sequence shown here is derived from an EMBL/GenBank/DDBJ whole genome shotgun (WGS) entry which is preliminary data.</text>
</comment>
<accession>A0A9X9XGS4</accession>
<dbReference type="Proteomes" id="UP001138709">
    <property type="component" value="Unassembled WGS sequence"/>
</dbReference>
<sequence>MHEDTRAPTEPGDHRRLDPVALTMDVTTQVQAIASTFAAAQAGAVQETIDRLAAHGQRIAQARHPLSVMAIQMECCVTLIEAASAPFRAALRAFPQPPDMAEPAMPTGQPPSVPHGTEQARAAEAPRRPARAGDGAGASARPAAVARSE</sequence>
<evidence type="ECO:0000313" key="2">
    <source>
        <dbReference type="EMBL" id="MBR0682910.1"/>
    </source>
</evidence>
<name>A0A9X9XGS4_9PROT</name>
<proteinExistence type="predicted"/>
<evidence type="ECO:0008006" key="4">
    <source>
        <dbReference type="Google" id="ProtNLM"/>
    </source>
</evidence>
<feature type="compositionally biased region" description="Low complexity" evidence="1">
    <location>
        <begin position="137"/>
        <end position="149"/>
    </location>
</feature>
<feature type="region of interest" description="Disordered" evidence="1">
    <location>
        <begin position="96"/>
        <end position="149"/>
    </location>
</feature>
<gene>
    <name evidence="2" type="ORF">GXW74_20630</name>
</gene>
<organism evidence="2 3">
    <name type="scientific">Neoroseomonas eburnea</name>
    <dbReference type="NCBI Taxonomy" id="1346889"/>
    <lineage>
        <taxon>Bacteria</taxon>
        <taxon>Pseudomonadati</taxon>
        <taxon>Pseudomonadota</taxon>
        <taxon>Alphaproteobacteria</taxon>
        <taxon>Acetobacterales</taxon>
        <taxon>Acetobacteraceae</taxon>
        <taxon>Neoroseomonas</taxon>
    </lineage>
</organism>
<dbReference type="AlphaFoldDB" id="A0A9X9XGS4"/>
<protein>
    <recommendedName>
        <fullName evidence="4">Phasin domain-containing protein</fullName>
    </recommendedName>
</protein>
<keyword evidence="3" id="KW-1185">Reference proteome</keyword>
<reference evidence="2" key="2">
    <citation type="journal article" date="2021" name="Syst. Appl. Microbiol.">
        <title>Roseomonas hellenica sp. nov., isolated from roots of wild-growing Alkanna tinctoria.</title>
        <authorList>
            <person name="Rat A."/>
            <person name="Naranjo H.D."/>
            <person name="Lebbe L."/>
            <person name="Cnockaert M."/>
            <person name="Krigas N."/>
            <person name="Grigoriadou K."/>
            <person name="Maloupa E."/>
            <person name="Willems A."/>
        </authorList>
    </citation>
    <scope>NUCLEOTIDE SEQUENCE</scope>
    <source>
        <strain evidence="2">LMG 31228</strain>
    </source>
</reference>
<reference evidence="2" key="1">
    <citation type="submission" date="2020-01" db="EMBL/GenBank/DDBJ databases">
        <authorList>
            <person name="Rat A."/>
        </authorList>
    </citation>
    <scope>NUCLEOTIDE SEQUENCE</scope>
    <source>
        <strain evidence="2">LMG 31228</strain>
    </source>
</reference>
<dbReference type="EMBL" id="JAAEDL010000024">
    <property type="protein sequence ID" value="MBR0682910.1"/>
    <property type="molecule type" value="Genomic_DNA"/>
</dbReference>
<evidence type="ECO:0000313" key="3">
    <source>
        <dbReference type="Proteomes" id="UP001138709"/>
    </source>
</evidence>
<evidence type="ECO:0000256" key="1">
    <source>
        <dbReference type="SAM" id="MobiDB-lite"/>
    </source>
</evidence>
<dbReference type="RefSeq" id="WP_211848446.1">
    <property type="nucleotide sequence ID" value="NZ_JAAEDL010000024.1"/>
</dbReference>